<dbReference type="Gene3D" id="3.40.50.300">
    <property type="entry name" value="P-loop containing nucleotide triphosphate hydrolases"/>
    <property type="match status" value="1"/>
</dbReference>
<dbReference type="EMBL" id="JH931435">
    <property type="protein sequence ID" value="EKM48106.1"/>
    <property type="molecule type" value="Genomic_DNA"/>
</dbReference>
<evidence type="ECO:0000256" key="4">
    <source>
        <dbReference type="PIRSR" id="PIRSR601019-2"/>
    </source>
</evidence>
<name>K5UF78_PHACS</name>
<dbReference type="KEGG" id="pco:PHACADRAFT_214957"/>
<feature type="region of interest" description="Disordered" evidence="5">
    <location>
        <begin position="1"/>
        <end position="60"/>
    </location>
</feature>
<dbReference type="PANTHER" id="PTHR10218">
    <property type="entry name" value="GTP-BINDING PROTEIN ALPHA SUBUNIT"/>
    <property type="match status" value="1"/>
</dbReference>
<gene>
    <name evidence="6" type="ORF">PHACADRAFT_214957</name>
</gene>
<keyword evidence="4" id="KW-0479">Metal-binding</keyword>
<keyword evidence="4" id="KW-0460">Magnesium</keyword>
<dbReference type="GO" id="GO:0001664">
    <property type="term" value="F:G protein-coupled receptor binding"/>
    <property type="evidence" value="ECO:0007669"/>
    <property type="project" value="TreeGrafter"/>
</dbReference>
<evidence type="ECO:0000256" key="2">
    <source>
        <dbReference type="ARBA" id="ARBA00023134"/>
    </source>
</evidence>
<dbReference type="OrthoDB" id="2803104at2759"/>
<dbReference type="InterPro" id="IPR001019">
    <property type="entry name" value="Gprotein_alpha_su"/>
</dbReference>
<feature type="binding site" evidence="4">
    <location>
        <position position="81"/>
    </location>
    <ligand>
        <name>Mg(2+)</name>
        <dbReference type="ChEBI" id="CHEBI:18420"/>
    </ligand>
</feature>
<evidence type="ECO:0000256" key="1">
    <source>
        <dbReference type="ARBA" id="ARBA00022741"/>
    </source>
</evidence>
<sequence length="117" mass="13768">MNRNVKPPSGGRRLKSDPLLAALQLPANESRQERRGRLRAEQESKKHSKTINKMLRDTERQNRRQKLVKVLLLGQSESGKSAIMKQFQLLHHPQTFDAERISWRFVIYLNLLRSVRR</sequence>
<dbReference type="PANTHER" id="PTHR10218:SF360">
    <property type="entry name" value="GUANINE NUCLEOTIDE-BINDING PROTEIN SUBUNIT ALPHA HOMOLOG"/>
    <property type="match status" value="1"/>
</dbReference>
<dbReference type="GO" id="GO:0005834">
    <property type="term" value="C:heterotrimeric G-protein complex"/>
    <property type="evidence" value="ECO:0007669"/>
    <property type="project" value="TreeGrafter"/>
</dbReference>
<dbReference type="AlphaFoldDB" id="K5UF78"/>
<dbReference type="SUPFAM" id="SSF52540">
    <property type="entry name" value="P-loop containing nucleoside triphosphate hydrolases"/>
    <property type="match status" value="1"/>
</dbReference>
<dbReference type="InParanoid" id="K5UF78"/>
<dbReference type="Proteomes" id="UP000008370">
    <property type="component" value="Unassembled WGS sequence"/>
</dbReference>
<keyword evidence="3" id="KW-0807">Transducer</keyword>
<evidence type="ECO:0000256" key="3">
    <source>
        <dbReference type="ARBA" id="ARBA00023224"/>
    </source>
</evidence>
<dbReference type="RefSeq" id="XP_007403342.1">
    <property type="nucleotide sequence ID" value="XM_007403280.1"/>
</dbReference>
<dbReference type="GO" id="GO:0007188">
    <property type="term" value="P:adenylate cyclase-modulating G protein-coupled receptor signaling pathway"/>
    <property type="evidence" value="ECO:0007669"/>
    <property type="project" value="TreeGrafter"/>
</dbReference>
<accession>K5UF78</accession>
<dbReference type="HOGENOM" id="CLU_2085623_0_0_1"/>
<evidence type="ECO:0000313" key="7">
    <source>
        <dbReference type="Proteomes" id="UP000008370"/>
    </source>
</evidence>
<dbReference type="Pfam" id="PF00503">
    <property type="entry name" value="G-alpha"/>
    <property type="match status" value="1"/>
</dbReference>
<dbReference type="GO" id="GO:0031683">
    <property type="term" value="F:G-protein beta/gamma-subunit complex binding"/>
    <property type="evidence" value="ECO:0007669"/>
    <property type="project" value="InterPro"/>
</dbReference>
<reference evidence="6 7" key="1">
    <citation type="journal article" date="2012" name="BMC Genomics">
        <title>Comparative genomics of the white-rot fungi, Phanerochaete carnosa and P. chrysosporium, to elucidate the genetic basis of the distinct wood types they colonize.</title>
        <authorList>
            <person name="Suzuki H."/>
            <person name="MacDonald J."/>
            <person name="Syed K."/>
            <person name="Salamov A."/>
            <person name="Hori C."/>
            <person name="Aerts A."/>
            <person name="Henrissat B."/>
            <person name="Wiebenga A."/>
            <person name="vanKuyk P.A."/>
            <person name="Barry K."/>
            <person name="Lindquist E."/>
            <person name="LaButti K."/>
            <person name="Lapidus A."/>
            <person name="Lucas S."/>
            <person name="Coutinho P."/>
            <person name="Gong Y."/>
            <person name="Samejima M."/>
            <person name="Mahadevan R."/>
            <person name="Abou-Zaid M."/>
            <person name="de Vries R.P."/>
            <person name="Igarashi K."/>
            <person name="Yadav J.S."/>
            <person name="Grigoriev I.V."/>
            <person name="Master E.R."/>
        </authorList>
    </citation>
    <scope>NUCLEOTIDE SEQUENCE [LARGE SCALE GENOMIC DNA]</scope>
    <source>
        <strain evidence="6 7">HHB-10118-sp</strain>
    </source>
</reference>
<keyword evidence="7" id="KW-1185">Reference proteome</keyword>
<feature type="compositionally biased region" description="Basic and acidic residues" evidence="5">
    <location>
        <begin position="30"/>
        <end position="45"/>
    </location>
</feature>
<dbReference type="GO" id="GO:0003924">
    <property type="term" value="F:GTPase activity"/>
    <property type="evidence" value="ECO:0007669"/>
    <property type="project" value="InterPro"/>
</dbReference>
<evidence type="ECO:0000313" key="6">
    <source>
        <dbReference type="EMBL" id="EKM48106.1"/>
    </source>
</evidence>
<dbReference type="InterPro" id="IPR027417">
    <property type="entry name" value="P-loop_NTPase"/>
</dbReference>
<dbReference type="GO" id="GO:0005525">
    <property type="term" value="F:GTP binding"/>
    <property type="evidence" value="ECO:0007669"/>
    <property type="project" value="UniProtKB-KW"/>
</dbReference>
<organism evidence="6 7">
    <name type="scientific">Phanerochaete carnosa (strain HHB-10118-sp)</name>
    <name type="common">White-rot fungus</name>
    <name type="synonym">Peniophora carnosa</name>
    <dbReference type="NCBI Taxonomy" id="650164"/>
    <lineage>
        <taxon>Eukaryota</taxon>
        <taxon>Fungi</taxon>
        <taxon>Dikarya</taxon>
        <taxon>Basidiomycota</taxon>
        <taxon>Agaricomycotina</taxon>
        <taxon>Agaricomycetes</taxon>
        <taxon>Polyporales</taxon>
        <taxon>Phanerochaetaceae</taxon>
        <taxon>Phanerochaete</taxon>
    </lineage>
</organism>
<keyword evidence="1" id="KW-0547">Nucleotide-binding</keyword>
<protein>
    <submittedName>
        <fullName evidence="6">Uncharacterized protein</fullName>
    </submittedName>
</protein>
<dbReference type="GO" id="GO:0005737">
    <property type="term" value="C:cytoplasm"/>
    <property type="evidence" value="ECO:0007669"/>
    <property type="project" value="TreeGrafter"/>
</dbReference>
<dbReference type="GO" id="GO:0046872">
    <property type="term" value="F:metal ion binding"/>
    <property type="evidence" value="ECO:0007669"/>
    <property type="project" value="UniProtKB-KW"/>
</dbReference>
<dbReference type="STRING" id="650164.K5UF78"/>
<keyword evidence="2" id="KW-0342">GTP-binding</keyword>
<dbReference type="GeneID" id="18913630"/>
<evidence type="ECO:0000256" key="5">
    <source>
        <dbReference type="SAM" id="MobiDB-lite"/>
    </source>
</evidence>
<proteinExistence type="predicted"/>